<comment type="pathway">
    <text evidence="1">Purine metabolism; ppGpp biosynthesis; ppGpp from GTP: step 1/2.</text>
</comment>
<dbReference type="InterPro" id="IPR007685">
    <property type="entry name" value="RelA_SpoT"/>
</dbReference>
<dbReference type="SMART" id="SM00954">
    <property type="entry name" value="RelA_SpoT"/>
    <property type="match status" value="1"/>
</dbReference>
<dbReference type="InterPro" id="IPR043519">
    <property type="entry name" value="NT_sf"/>
</dbReference>
<organism evidence="3 4">
    <name type="scientific">Aedoeadaptatus coxii</name>
    <dbReference type="NCBI Taxonomy" id="755172"/>
    <lineage>
        <taxon>Bacteria</taxon>
        <taxon>Bacillati</taxon>
        <taxon>Bacillota</taxon>
        <taxon>Tissierellia</taxon>
        <taxon>Tissierellales</taxon>
        <taxon>Peptoniphilaceae</taxon>
        <taxon>Aedoeadaptatus</taxon>
    </lineage>
</organism>
<evidence type="ECO:0000259" key="2">
    <source>
        <dbReference type="SMART" id="SM00954"/>
    </source>
</evidence>
<dbReference type="PATRIC" id="fig|755172.3.peg.1652"/>
<dbReference type="AlphaFoldDB" id="A0A134ABU2"/>
<protein>
    <submittedName>
        <fullName evidence="3">RelA/SpoT domain protein</fullName>
    </submittedName>
</protein>
<evidence type="ECO:0000313" key="3">
    <source>
        <dbReference type="EMBL" id="KXB65183.1"/>
    </source>
</evidence>
<evidence type="ECO:0000313" key="4">
    <source>
        <dbReference type="Proteomes" id="UP000070442"/>
    </source>
</evidence>
<dbReference type="PANTHER" id="PTHR41773:SF1">
    <property type="entry name" value="RELA_SPOT DOMAIN-CONTAINING PROTEIN"/>
    <property type="match status" value="1"/>
</dbReference>
<comment type="caution">
    <text evidence="3">The sequence shown here is derived from an EMBL/GenBank/DDBJ whole genome shotgun (WGS) entry which is preliminary data.</text>
</comment>
<accession>A0A134ABU2</accession>
<sequence>MEQDLFAFIDRATELLKIKMDHIVALNRELENFFVVEFGDMDSFLAVNSRIKSPNSLREKIIRNNFYMYYDSPLKMMFAIQDIVGLRIECRFTDDEVGIYRAILEKFNIPAGDGYYRSPGHKHIYLNLDTFQPMLQKNGFGIYKIDGYIVDEGFKLKFELQIKSLVNVFWGEIDHKVLYKNFNYMLTEDFFEDIMHSIKDNLAMIDRQLKILYEHVNDMDSSAAVTNHNQVKSLLSKIIHDIFIGWVRKDLGFVVDLNDISDIAVDYLVYKNHYLLDYDDGENFIRLLNRVNTIEQDSFNVEELVVLDRRPIFSTDFTSRVGSAVYDVLNRDFSWSLFFKIVTAMEQNDPRSDFEEFFRYMEKRLIKTIQTEIKKDSFSEEEFSVIESFVLDCLASNFESDPSFDNLTEGCFKQSRHTMAQFFRNINTFNDFKDNRERIERMLRH</sequence>
<dbReference type="EMBL" id="LSDG01000045">
    <property type="protein sequence ID" value="KXB65183.1"/>
    <property type="molecule type" value="Genomic_DNA"/>
</dbReference>
<dbReference type="SUPFAM" id="SSF81301">
    <property type="entry name" value="Nucleotidyltransferase"/>
    <property type="match status" value="1"/>
</dbReference>
<dbReference type="Gene3D" id="3.30.460.10">
    <property type="entry name" value="Beta Polymerase, domain 2"/>
    <property type="match status" value="1"/>
</dbReference>
<dbReference type="Pfam" id="PF04607">
    <property type="entry name" value="RelA_SpoT"/>
    <property type="match status" value="1"/>
</dbReference>
<dbReference type="STRING" id="755172.HMPREF1863_01691"/>
<gene>
    <name evidence="3" type="ORF">HMPREF1863_01691</name>
</gene>
<evidence type="ECO:0000256" key="1">
    <source>
        <dbReference type="ARBA" id="ARBA00004976"/>
    </source>
</evidence>
<proteinExistence type="predicted"/>
<dbReference type="PANTHER" id="PTHR41773">
    <property type="entry name" value="GTP PYROPHOSPHATASE-RELATED"/>
    <property type="match status" value="1"/>
</dbReference>
<dbReference type="UniPathway" id="UPA00908">
    <property type="reaction ID" value="UER00884"/>
</dbReference>
<dbReference type="RefSeq" id="WP_068369655.1">
    <property type="nucleotide sequence ID" value="NZ_KQ960182.1"/>
</dbReference>
<keyword evidence="4" id="KW-1185">Reference proteome</keyword>
<reference evidence="4" key="1">
    <citation type="submission" date="2016-01" db="EMBL/GenBank/DDBJ databases">
        <authorList>
            <person name="Mitreva M."/>
            <person name="Pepin K.H."/>
            <person name="Mihindukulasuriya K.A."/>
            <person name="Fulton R."/>
            <person name="Fronick C."/>
            <person name="O'Laughlin M."/>
            <person name="Miner T."/>
            <person name="Herter B."/>
            <person name="Rosa B.A."/>
            <person name="Cordes M."/>
            <person name="Tomlinson C."/>
            <person name="Wollam A."/>
            <person name="Palsikar V.B."/>
            <person name="Mardis E.R."/>
            <person name="Wilson R.K."/>
        </authorList>
    </citation>
    <scope>NUCLEOTIDE SEQUENCE [LARGE SCALE GENOMIC DNA]</scope>
    <source>
        <strain evidence="4">DNF00729</strain>
    </source>
</reference>
<feature type="domain" description="RelA/SpoT" evidence="2">
    <location>
        <begin position="49"/>
        <end position="185"/>
    </location>
</feature>
<dbReference type="Proteomes" id="UP000070442">
    <property type="component" value="Unassembled WGS sequence"/>
</dbReference>
<dbReference type="GO" id="GO:0015970">
    <property type="term" value="P:guanosine tetraphosphate biosynthetic process"/>
    <property type="evidence" value="ECO:0007669"/>
    <property type="project" value="UniProtKB-UniPathway"/>
</dbReference>
<name>A0A134ABU2_9FIRM</name>
<dbReference type="OrthoDB" id="1694513at2"/>